<feature type="chain" id="PRO_5008889033" description="Secreted protein" evidence="1">
    <location>
        <begin position="19"/>
        <end position="126"/>
    </location>
</feature>
<keyword evidence="1" id="KW-0732">Signal</keyword>
<dbReference type="Proteomes" id="UP000092993">
    <property type="component" value="Unassembled WGS sequence"/>
</dbReference>
<feature type="signal peptide" evidence="1">
    <location>
        <begin position="1"/>
        <end position="18"/>
    </location>
</feature>
<dbReference type="EMBL" id="LUGG01000006">
    <property type="protein sequence ID" value="OBZ74071.1"/>
    <property type="molecule type" value="Genomic_DNA"/>
</dbReference>
<proteinExistence type="predicted"/>
<comment type="caution">
    <text evidence="2">The sequence shown here is derived from an EMBL/GenBank/DDBJ whole genome shotgun (WGS) entry which is preliminary data.</text>
</comment>
<keyword evidence="3" id="KW-1185">Reference proteome</keyword>
<name>A0A1C7MAY0_GRIFR</name>
<organism evidence="2 3">
    <name type="scientific">Grifola frondosa</name>
    <name type="common">Maitake</name>
    <name type="synonym">Polyporus frondosus</name>
    <dbReference type="NCBI Taxonomy" id="5627"/>
    <lineage>
        <taxon>Eukaryota</taxon>
        <taxon>Fungi</taxon>
        <taxon>Dikarya</taxon>
        <taxon>Basidiomycota</taxon>
        <taxon>Agaricomycotina</taxon>
        <taxon>Agaricomycetes</taxon>
        <taxon>Polyporales</taxon>
        <taxon>Grifolaceae</taxon>
        <taxon>Grifola</taxon>
    </lineage>
</organism>
<reference evidence="2 3" key="1">
    <citation type="submission" date="2016-03" db="EMBL/GenBank/DDBJ databases">
        <title>Whole genome sequencing of Grifola frondosa 9006-11.</title>
        <authorList>
            <person name="Min B."/>
            <person name="Park H."/>
            <person name="Kim J.-G."/>
            <person name="Cho H."/>
            <person name="Oh Y.-L."/>
            <person name="Kong W.-S."/>
            <person name="Choi I.-G."/>
        </authorList>
    </citation>
    <scope>NUCLEOTIDE SEQUENCE [LARGE SCALE GENOMIC DNA]</scope>
    <source>
        <strain evidence="2 3">9006-11</strain>
    </source>
</reference>
<protein>
    <recommendedName>
        <fullName evidence="4">Secreted protein</fullName>
    </recommendedName>
</protein>
<evidence type="ECO:0000313" key="2">
    <source>
        <dbReference type="EMBL" id="OBZ74071.1"/>
    </source>
</evidence>
<sequence>MPWIIVLRSRLLTVTLRARISAVICGPSFVALTEDVLRLQCRLLKVVRWILNYLIHVLNRPSQNFRTIYIHPTFGKQVFKKPLVNAGKQTERSPCRLSRHATAAALLRARRPVPLNHDACPIWHRN</sequence>
<evidence type="ECO:0000256" key="1">
    <source>
        <dbReference type="SAM" id="SignalP"/>
    </source>
</evidence>
<evidence type="ECO:0000313" key="3">
    <source>
        <dbReference type="Proteomes" id="UP000092993"/>
    </source>
</evidence>
<accession>A0A1C7MAY0</accession>
<gene>
    <name evidence="2" type="ORF">A0H81_05936</name>
</gene>
<dbReference type="AlphaFoldDB" id="A0A1C7MAY0"/>
<evidence type="ECO:0008006" key="4">
    <source>
        <dbReference type="Google" id="ProtNLM"/>
    </source>
</evidence>